<feature type="compositionally biased region" description="Gly residues" evidence="6">
    <location>
        <begin position="60"/>
        <end position="86"/>
    </location>
</feature>
<organism evidence="9 10">
    <name type="scientific">Streptomyces qinglanensis</name>
    <dbReference type="NCBI Taxonomy" id="943816"/>
    <lineage>
        <taxon>Bacteria</taxon>
        <taxon>Bacillati</taxon>
        <taxon>Actinomycetota</taxon>
        <taxon>Actinomycetes</taxon>
        <taxon>Kitasatosporales</taxon>
        <taxon>Streptomycetaceae</taxon>
        <taxon>Streptomyces</taxon>
    </lineage>
</organism>
<keyword evidence="4 7" id="KW-1133">Transmembrane helix</keyword>
<comment type="subcellular location">
    <subcellularLocation>
        <location evidence="1">Cell membrane</location>
        <topology evidence="1">Multi-pass membrane protein</topology>
    </subcellularLocation>
</comment>
<dbReference type="STRING" id="943816.AN217_06655"/>
<evidence type="ECO:0000256" key="6">
    <source>
        <dbReference type="SAM" id="MobiDB-lite"/>
    </source>
</evidence>
<keyword evidence="2" id="KW-1003">Cell membrane</keyword>
<dbReference type="InterPro" id="IPR010432">
    <property type="entry name" value="RDD"/>
</dbReference>
<evidence type="ECO:0000259" key="8">
    <source>
        <dbReference type="Pfam" id="PF06271"/>
    </source>
</evidence>
<dbReference type="InterPro" id="IPR051791">
    <property type="entry name" value="Pra-immunoreactive"/>
</dbReference>
<evidence type="ECO:0000313" key="10">
    <source>
        <dbReference type="Proteomes" id="UP000182841"/>
    </source>
</evidence>
<keyword evidence="5 7" id="KW-0472">Membrane</keyword>
<dbReference type="GO" id="GO:0005886">
    <property type="term" value="C:plasma membrane"/>
    <property type="evidence" value="ECO:0007669"/>
    <property type="project" value="UniProtKB-SubCell"/>
</dbReference>
<dbReference type="Proteomes" id="UP000182841">
    <property type="component" value="Unassembled WGS sequence"/>
</dbReference>
<evidence type="ECO:0000256" key="3">
    <source>
        <dbReference type="ARBA" id="ARBA00022692"/>
    </source>
</evidence>
<name>A0A1H9UIR4_9ACTN</name>
<evidence type="ECO:0000256" key="2">
    <source>
        <dbReference type="ARBA" id="ARBA00022475"/>
    </source>
</evidence>
<feature type="domain" description="RDD" evidence="8">
    <location>
        <begin position="108"/>
        <end position="238"/>
    </location>
</feature>
<dbReference type="Pfam" id="PF06271">
    <property type="entry name" value="RDD"/>
    <property type="match status" value="1"/>
</dbReference>
<evidence type="ECO:0000256" key="5">
    <source>
        <dbReference type="ARBA" id="ARBA00023136"/>
    </source>
</evidence>
<feature type="transmembrane region" description="Helical" evidence="7">
    <location>
        <begin position="147"/>
        <end position="168"/>
    </location>
</feature>
<feature type="compositionally biased region" description="Pro residues" evidence="6">
    <location>
        <begin position="32"/>
        <end position="59"/>
    </location>
</feature>
<dbReference type="OrthoDB" id="9774993at2"/>
<keyword evidence="3 7" id="KW-0812">Transmembrane</keyword>
<sequence length="246" mass="25053">MSTDQPENDPFRKPQEPGQEPQRPAAGGQPPGQEPPGPGSPPPGGPGTPYGNPPPPPAGGGPGDGYGGGYGGGPGGAGGPGSGGGPYDNPYGGPEGAADPLAGMAPLASRGKRLVARIIDALLVAIPIGIIAGVVEGGYSTDTGIDYWPQLSYTLVYFLYEGLMLTNSGQTVGKKLMRVRVAMLQNGAVPAGSPGWLRAAVYQIPPLVPCAGSLFWLVNVLFCTWDKPYQQCLHDKAARTVVVAAD</sequence>
<protein>
    <submittedName>
        <fullName evidence="9">Uncharacterized membrane protein YckC, RDD family</fullName>
    </submittedName>
</protein>
<reference evidence="10" key="1">
    <citation type="submission" date="2016-10" db="EMBL/GenBank/DDBJ databases">
        <authorList>
            <person name="Varghese N."/>
            <person name="Submissions S."/>
        </authorList>
    </citation>
    <scope>NUCLEOTIDE SEQUENCE [LARGE SCALE GENOMIC DNA]</scope>
    <source>
        <strain evidence="10">CGMCC 4.6825</strain>
    </source>
</reference>
<accession>A0A1H9UIR4</accession>
<evidence type="ECO:0000256" key="1">
    <source>
        <dbReference type="ARBA" id="ARBA00004651"/>
    </source>
</evidence>
<gene>
    <name evidence="9" type="ORF">SAMN05421870_108259</name>
</gene>
<keyword evidence="10" id="KW-1185">Reference proteome</keyword>
<dbReference type="EMBL" id="FOGO01000008">
    <property type="protein sequence ID" value="SES09410.1"/>
    <property type="molecule type" value="Genomic_DNA"/>
</dbReference>
<dbReference type="AlphaFoldDB" id="A0A1H9UIR4"/>
<evidence type="ECO:0000256" key="4">
    <source>
        <dbReference type="ARBA" id="ARBA00022989"/>
    </source>
</evidence>
<dbReference type="PANTHER" id="PTHR36115:SF4">
    <property type="entry name" value="MEMBRANE PROTEIN"/>
    <property type="match status" value="1"/>
</dbReference>
<feature type="region of interest" description="Disordered" evidence="6">
    <location>
        <begin position="1"/>
        <end position="94"/>
    </location>
</feature>
<dbReference type="PANTHER" id="PTHR36115">
    <property type="entry name" value="PROLINE-RICH ANTIGEN HOMOLOG-RELATED"/>
    <property type="match status" value="1"/>
</dbReference>
<evidence type="ECO:0000256" key="7">
    <source>
        <dbReference type="SAM" id="Phobius"/>
    </source>
</evidence>
<evidence type="ECO:0000313" key="9">
    <source>
        <dbReference type="EMBL" id="SES09410.1"/>
    </source>
</evidence>
<feature type="transmembrane region" description="Helical" evidence="7">
    <location>
        <begin position="114"/>
        <end position="135"/>
    </location>
</feature>
<proteinExistence type="predicted"/>
<dbReference type="RefSeq" id="WP_075001528.1">
    <property type="nucleotide sequence ID" value="NZ_FOGO01000008.1"/>
</dbReference>